<name>A0A2H1VL29_SPOFR</name>
<dbReference type="AlphaFoldDB" id="A0A2H1VL29"/>
<evidence type="ECO:0000313" key="1">
    <source>
        <dbReference type="EMBL" id="SOQ41506.1"/>
    </source>
</evidence>
<proteinExistence type="predicted"/>
<organism evidence="1">
    <name type="scientific">Spodoptera frugiperda</name>
    <name type="common">Fall armyworm</name>
    <dbReference type="NCBI Taxonomy" id="7108"/>
    <lineage>
        <taxon>Eukaryota</taxon>
        <taxon>Metazoa</taxon>
        <taxon>Ecdysozoa</taxon>
        <taxon>Arthropoda</taxon>
        <taxon>Hexapoda</taxon>
        <taxon>Insecta</taxon>
        <taxon>Pterygota</taxon>
        <taxon>Neoptera</taxon>
        <taxon>Endopterygota</taxon>
        <taxon>Lepidoptera</taxon>
        <taxon>Glossata</taxon>
        <taxon>Ditrysia</taxon>
        <taxon>Noctuoidea</taxon>
        <taxon>Noctuidae</taxon>
        <taxon>Amphipyrinae</taxon>
        <taxon>Spodoptera</taxon>
    </lineage>
</organism>
<reference evidence="1" key="1">
    <citation type="submission" date="2016-07" db="EMBL/GenBank/DDBJ databases">
        <authorList>
            <person name="Bretaudeau A."/>
        </authorList>
    </citation>
    <scope>NUCLEOTIDE SEQUENCE</scope>
    <source>
        <strain evidence="1">Rice</strain>
        <tissue evidence="1">Whole body</tissue>
    </source>
</reference>
<accession>A0A2H1VL29</accession>
<sequence length="153" mass="17367">MTCPALGEARGNVRLLLTKNHPVPTPARQAGASLTLVAGMEYACMDIKATYISKTKASKPKLTVRRWCTGDDVMHLCFSGLQFVEITFYVEIIFENSFIFQLNAYGQQMKAIDPMLAHRYRNTRTKFPKRATVKEMCLCWVTNPLTARMAKRN</sequence>
<dbReference type="EMBL" id="ODYU01003131">
    <property type="protein sequence ID" value="SOQ41506.1"/>
    <property type="molecule type" value="Genomic_DNA"/>
</dbReference>
<protein>
    <submittedName>
        <fullName evidence="1">SFRICE_013737</fullName>
    </submittedName>
</protein>
<gene>
    <name evidence="1" type="ORF">SFRICE_013737</name>
</gene>